<dbReference type="AlphaFoldDB" id="A0A0V0J476"/>
<dbReference type="EMBL" id="GEEE01003359">
    <property type="protein sequence ID" value="JAP59866.1"/>
    <property type="molecule type" value="Transcribed_RNA"/>
</dbReference>
<proteinExistence type="predicted"/>
<evidence type="ECO:0000313" key="1">
    <source>
        <dbReference type="EMBL" id="JAP59866.1"/>
    </source>
</evidence>
<reference evidence="1" key="1">
    <citation type="submission" date="2016-01" db="EMBL/GenBank/DDBJ databases">
        <title>Reference transcriptome for the parasite Schistocephalus solidus: insights into the molecular evolution of parasitism.</title>
        <authorList>
            <person name="Hebert F.O."/>
            <person name="Grambauer S."/>
            <person name="Barber I."/>
            <person name="Landry C.R."/>
            <person name="Aubin-Horth N."/>
        </authorList>
    </citation>
    <scope>NUCLEOTIDE SEQUENCE</scope>
</reference>
<name>A0A0V0J476_SCHSO</name>
<organism evidence="1">
    <name type="scientific">Schistocephalus solidus</name>
    <name type="common">Tapeworm</name>
    <dbReference type="NCBI Taxonomy" id="70667"/>
    <lineage>
        <taxon>Eukaryota</taxon>
        <taxon>Metazoa</taxon>
        <taxon>Spiralia</taxon>
        <taxon>Lophotrochozoa</taxon>
        <taxon>Platyhelminthes</taxon>
        <taxon>Cestoda</taxon>
        <taxon>Eucestoda</taxon>
        <taxon>Diphyllobothriidea</taxon>
        <taxon>Diphyllobothriidae</taxon>
        <taxon>Schistocephalus</taxon>
    </lineage>
</organism>
<protein>
    <submittedName>
        <fullName evidence="1">Uncharacterized protein</fullName>
    </submittedName>
</protein>
<accession>A0A0V0J476</accession>
<sequence>MSGSFTGVKTRWDYISDCYQWKNNTAVETASSGVLTLKDQVCMKPPLCAKLDVFEVCKSMGYYGPSWNRDSSCTTGLLLCLLWQLSHWRNTWLGVTPVRKRRNTTSAAAPKHILKVFTRTSHRGKRV</sequence>
<gene>
    <name evidence="1" type="ORF">TR145277</name>
</gene>